<protein>
    <submittedName>
        <fullName evidence="2">Uncharacterized protein</fullName>
    </submittedName>
</protein>
<evidence type="ECO:0000313" key="2">
    <source>
        <dbReference type="EMBL" id="CEK76046.1"/>
    </source>
</evidence>
<dbReference type="EMBL" id="HACG01029181">
    <property type="protein sequence ID" value="CEK76046.1"/>
    <property type="molecule type" value="Transcribed_RNA"/>
</dbReference>
<sequence length="132" mass="14509">MPARRNNASTLLQKVNSQLRGERIPVKAKDEDELTTYLNNLTVKSQQTKIVNFEKYGDISISSEADTKISVGGRSSSSPALSTAAQTSRFLKKKSGLDVAVSQKFEVVNSKAKEKKQKESSSQIRTKKSTSN</sequence>
<accession>A0A0B7A7R8</accession>
<dbReference type="AlphaFoldDB" id="A0A0B7A7R8"/>
<reference evidence="2" key="1">
    <citation type="submission" date="2014-12" db="EMBL/GenBank/DDBJ databases">
        <title>Insight into the proteome of Arion vulgaris.</title>
        <authorList>
            <person name="Aradska J."/>
            <person name="Bulat T."/>
            <person name="Smidak R."/>
            <person name="Sarate P."/>
            <person name="Gangsoo J."/>
            <person name="Sialana F."/>
            <person name="Bilban M."/>
            <person name="Lubec G."/>
        </authorList>
    </citation>
    <scope>NUCLEOTIDE SEQUENCE</scope>
    <source>
        <tissue evidence="2">Skin</tissue>
    </source>
</reference>
<gene>
    <name evidence="2" type="primary">ORF98160</name>
</gene>
<feature type="region of interest" description="Disordered" evidence="1">
    <location>
        <begin position="110"/>
        <end position="132"/>
    </location>
</feature>
<name>A0A0B7A7R8_9EUPU</name>
<evidence type="ECO:0000256" key="1">
    <source>
        <dbReference type="SAM" id="MobiDB-lite"/>
    </source>
</evidence>
<proteinExistence type="predicted"/>
<organism evidence="2">
    <name type="scientific">Arion vulgaris</name>
    <dbReference type="NCBI Taxonomy" id="1028688"/>
    <lineage>
        <taxon>Eukaryota</taxon>
        <taxon>Metazoa</taxon>
        <taxon>Spiralia</taxon>
        <taxon>Lophotrochozoa</taxon>
        <taxon>Mollusca</taxon>
        <taxon>Gastropoda</taxon>
        <taxon>Heterobranchia</taxon>
        <taxon>Euthyneura</taxon>
        <taxon>Panpulmonata</taxon>
        <taxon>Eupulmonata</taxon>
        <taxon>Stylommatophora</taxon>
        <taxon>Helicina</taxon>
        <taxon>Arionoidea</taxon>
        <taxon>Arionidae</taxon>
        <taxon>Arion</taxon>
    </lineage>
</organism>